<feature type="region of interest" description="Disordered" evidence="1">
    <location>
        <begin position="117"/>
        <end position="146"/>
    </location>
</feature>
<comment type="caution">
    <text evidence="2">The sequence shown here is derived from an EMBL/GenBank/DDBJ whole genome shotgun (WGS) entry which is preliminary data.</text>
</comment>
<feature type="compositionally biased region" description="Polar residues" evidence="1">
    <location>
        <begin position="89"/>
        <end position="105"/>
    </location>
</feature>
<reference evidence="2" key="1">
    <citation type="submission" date="2022-10" db="EMBL/GenBank/DDBJ databases">
        <title>Tapping the CABI collections for fungal endophytes: first genome assemblies for Collariella, Neodidymelliopsis, Ascochyta clinopodiicola, Didymella pomorum, Didymosphaeria variabile, Neocosmospora piperis and Neocucurbitaria cava.</title>
        <authorList>
            <person name="Hill R."/>
        </authorList>
    </citation>
    <scope>NUCLEOTIDE SEQUENCE</scope>
    <source>
        <strain evidence="2">IMI 356814</strain>
    </source>
</reference>
<organism evidence="2 3">
    <name type="scientific">Neocucurbitaria cava</name>
    <dbReference type="NCBI Taxonomy" id="798079"/>
    <lineage>
        <taxon>Eukaryota</taxon>
        <taxon>Fungi</taxon>
        <taxon>Dikarya</taxon>
        <taxon>Ascomycota</taxon>
        <taxon>Pezizomycotina</taxon>
        <taxon>Dothideomycetes</taxon>
        <taxon>Pleosporomycetidae</taxon>
        <taxon>Pleosporales</taxon>
        <taxon>Pleosporineae</taxon>
        <taxon>Cucurbitariaceae</taxon>
        <taxon>Neocucurbitaria</taxon>
    </lineage>
</organism>
<evidence type="ECO:0000313" key="3">
    <source>
        <dbReference type="Proteomes" id="UP001140560"/>
    </source>
</evidence>
<name>A0A9W8YFL5_9PLEO</name>
<dbReference type="Proteomes" id="UP001140560">
    <property type="component" value="Unassembled WGS sequence"/>
</dbReference>
<dbReference type="EMBL" id="JAPEUY010000001">
    <property type="protein sequence ID" value="KAJ4377215.1"/>
    <property type="molecule type" value="Genomic_DNA"/>
</dbReference>
<dbReference type="AlphaFoldDB" id="A0A9W8YFL5"/>
<proteinExistence type="predicted"/>
<gene>
    <name evidence="2" type="ORF">N0V83_000038</name>
</gene>
<evidence type="ECO:0000313" key="2">
    <source>
        <dbReference type="EMBL" id="KAJ4377215.1"/>
    </source>
</evidence>
<sequence length="242" mass="25461">MHRRNSLRRGTTSNHESSLDELDGFRSNARSGYTSLASNAPTSDPSSSSTSRCGNALRRSSNPPASAMDSGPPSNSNSGLHDGVGPRPISTSQSRSNPQWSPRTLRSSIQIQASALEHSPPVTKQSQATQVSDSSGGSQQADEDEDEITPLLQRLHIALQAVTGMQQQLAQMGAADDAEAAAEALRMMQHMQQKFAQILSSVEVTAADGRTGGDVEVELLAQIEEGVSQLNLNVGAGPADDG</sequence>
<feature type="compositionally biased region" description="Polar residues" evidence="1">
    <location>
        <begin position="122"/>
        <end position="140"/>
    </location>
</feature>
<evidence type="ECO:0000256" key="1">
    <source>
        <dbReference type="SAM" id="MobiDB-lite"/>
    </source>
</evidence>
<feature type="region of interest" description="Disordered" evidence="1">
    <location>
        <begin position="1"/>
        <end position="105"/>
    </location>
</feature>
<accession>A0A9W8YFL5</accession>
<keyword evidence="3" id="KW-1185">Reference proteome</keyword>
<feature type="compositionally biased region" description="Low complexity" evidence="1">
    <location>
        <begin position="37"/>
        <end position="51"/>
    </location>
</feature>
<protein>
    <submittedName>
        <fullName evidence="2">Uncharacterized protein</fullName>
    </submittedName>
</protein>